<dbReference type="GO" id="GO:0005524">
    <property type="term" value="F:ATP binding"/>
    <property type="evidence" value="ECO:0007669"/>
    <property type="project" value="UniProtKB-KW"/>
</dbReference>
<dbReference type="InterPro" id="IPR014729">
    <property type="entry name" value="Rossmann-like_a/b/a_fold"/>
</dbReference>
<dbReference type="KEGG" id="gms:SOIL9_20890"/>
<dbReference type="InterPro" id="IPR001962">
    <property type="entry name" value="Asn_synthase"/>
</dbReference>
<keyword evidence="5" id="KW-1185">Reference proteome</keyword>
<reference evidence="4 5" key="1">
    <citation type="submission" date="2019-05" db="EMBL/GenBank/DDBJ databases">
        <authorList>
            <consortium name="Science for Life Laboratories"/>
        </authorList>
    </citation>
    <scope>NUCLEOTIDE SEQUENCE [LARGE SCALE GENOMIC DNA]</scope>
    <source>
        <strain evidence="4">Soil9</strain>
    </source>
</reference>
<dbReference type="GO" id="GO:0005829">
    <property type="term" value="C:cytosol"/>
    <property type="evidence" value="ECO:0007669"/>
    <property type="project" value="TreeGrafter"/>
</dbReference>
<dbReference type="EMBL" id="LR593886">
    <property type="protein sequence ID" value="VTR95625.1"/>
    <property type="molecule type" value="Genomic_DNA"/>
</dbReference>
<evidence type="ECO:0000313" key="5">
    <source>
        <dbReference type="Proteomes" id="UP000464178"/>
    </source>
</evidence>
<keyword evidence="1" id="KW-0547">Nucleotide-binding</keyword>
<feature type="domain" description="Asparagine synthetase" evidence="3">
    <location>
        <begin position="167"/>
        <end position="306"/>
    </location>
</feature>
<protein>
    <recommendedName>
        <fullName evidence="3">Asparagine synthetase domain-containing protein</fullName>
    </recommendedName>
</protein>
<name>A0A6P2D5A6_9BACT</name>
<evidence type="ECO:0000259" key="3">
    <source>
        <dbReference type="Pfam" id="PF00733"/>
    </source>
</evidence>
<organism evidence="4 5">
    <name type="scientific">Gemmata massiliana</name>
    <dbReference type="NCBI Taxonomy" id="1210884"/>
    <lineage>
        <taxon>Bacteria</taxon>
        <taxon>Pseudomonadati</taxon>
        <taxon>Planctomycetota</taxon>
        <taxon>Planctomycetia</taxon>
        <taxon>Gemmatales</taxon>
        <taxon>Gemmataceae</taxon>
        <taxon>Gemmata</taxon>
    </lineage>
</organism>
<dbReference type="RefSeq" id="WP_162670023.1">
    <property type="nucleotide sequence ID" value="NZ_LR593886.1"/>
</dbReference>
<dbReference type="GO" id="GO:0004066">
    <property type="term" value="F:asparagine synthase (glutamine-hydrolyzing) activity"/>
    <property type="evidence" value="ECO:0007669"/>
    <property type="project" value="InterPro"/>
</dbReference>
<sequence length="447" mass="49540">MHRTLPLSRVIDLTDATGNRVYNMTIDEARELVASGDAGAVGRIEGEFALIGQRGRTIFFARTIGRLLRYFIAKWHDGPILIVADRIDAIRDQLNELGLGDQFHPSYTRMVPAHHLMRLELVGCPDPSPTCDRFFAPTQNSLPADPTAIGERYIGAAYNEIVRWLDRVPAREPIGVCFSGGIDSGSVFLLTYHALLRRGDSPSRLKTFTLEVDGGSPDLDQAREFLSRLGLELFLEPISVRSADVKIEDAIRVIEDYKPLDVQSAAMALAMCRGIRARYPEWKYLLDGDGGDENLKDYPIEDNPELTIRSVLNNLMLYQEGWGVQAIKHSLTYSGGQSRGYARTYAPLAVTGFTGLSPFVCPSVIEVAEGIPFIELTSWDHEKLYALKGQVVAAGVKAITGLDMPVFPKRRFQHGATTKPKDLFPTSPAAYRRIFQRVYDAGAALHG</sequence>
<dbReference type="Pfam" id="PF00733">
    <property type="entry name" value="Asn_synthase"/>
    <property type="match status" value="1"/>
</dbReference>
<dbReference type="GO" id="GO:0006529">
    <property type="term" value="P:asparagine biosynthetic process"/>
    <property type="evidence" value="ECO:0007669"/>
    <property type="project" value="InterPro"/>
</dbReference>
<dbReference type="AlphaFoldDB" id="A0A6P2D5A6"/>
<evidence type="ECO:0000313" key="4">
    <source>
        <dbReference type="EMBL" id="VTR95625.1"/>
    </source>
</evidence>
<dbReference type="Proteomes" id="UP000464178">
    <property type="component" value="Chromosome"/>
</dbReference>
<dbReference type="PANTHER" id="PTHR11772">
    <property type="entry name" value="ASPARAGINE SYNTHETASE"/>
    <property type="match status" value="1"/>
</dbReference>
<dbReference type="SUPFAM" id="SSF52402">
    <property type="entry name" value="Adenine nucleotide alpha hydrolases-like"/>
    <property type="match status" value="1"/>
</dbReference>
<dbReference type="PANTHER" id="PTHR11772:SF2">
    <property type="entry name" value="ASPARAGINE SYNTHETASE [GLUTAMINE-HYDROLYZING]"/>
    <property type="match status" value="1"/>
</dbReference>
<dbReference type="InterPro" id="IPR050795">
    <property type="entry name" value="Asn_Synthetase"/>
</dbReference>
<dbReference type="Gene3D" id="3.40.50.620">
    <property type="entry name" value="HUPs"/>
    <property type="match status" value="1"/>
</dbReference>
<accession>A0A6P2D5A6</accession>
<evidence type="ECO:0000256" key="1">
    <source>
        <dbReference type="ARBA" id="ARBA00022741"/>
    </source>
</evidence>
<evidence type="ECO:0000256" key="2">
    <source>
        <dbReference type="ARBA" id="ARBA00022840"/>
    </source>
</evidence>
<proteinExistence type="predicted"/>
<keyword evidence="2" id="KW-0067">ATP-binding</keyword>
<gene>
    <name evidence="4" type="ORF">SOIL9_20890</name>
</gene>